<accession>A0A2L1UWU0</accession>
<keyword evidence="3" id="KW-0540">Nuclease</keyword>
<feature type="domain" description="HNH nuclease" evidence="1">
    <location>
        <begin position="226"/>
        <end position="278"/>
    </location>
</feature>
<evidence type="ECO:0000259" key="1">
    <source>
        <dbReference type="Pfam" id="PF13391"/>
    </source>
</evidence>
<dbReference type="Pfam" id="PF26345">
    <property type="entry name" value="ScoMcrA_N"/>
    <property type="match status" value="1"/>
</dbReference>
<dbReference type="OrthoDB" id="529575at2"/>
<dbReference type="InterPro" id="IPR058807">
    <property type="entry name" value="ScoMcrA_N"/>
</dbReference>
<feature type="domain" description="ScoMcrA-like N-terminal head" evidence="2">
    <location>
        <begin position="104"/>
        <end position="166"/>
    </location>
</feature>
<proteinExistence type="predicted"/>
<dbReference type="AlphaFoldDB" id="A0A2L1UWU0"/>
<sequence length="334" mass="38025">MPIEIRVHKEYLLDKRAKKYSPITSFGKAHQGYCSEINKVTAWFLLSRAGVYYNNDDIIELEKSVGYREAKSASSRVSNLNSLMSKLERRDILDVLGKFEEIQYTDYKFQKSTTYDLDYNGNLFPPKVIFGVSAIAVINRVLFADEFTGGLDSVCFKVLTSLGFNIIEKSVSDVNSQKKAIDLLIEDIYEIEKDANISITDRKQLIDARVGQGKFRSDLNKLYGKCLLTDISLDVMLRASHIKPWRESSNYERLDPYNGLLLSANVDILFDKGLISFKANGELLISPVLVENNILELIGIHAVTSVKINEKCQKYLGWHRNKYFPSHGDKDVHD</sequence>
<protein>
    <submittedName>
        <fullName evidence="3">HNH endonuclease</fullName>
    </submittedName>
</protein>
<dbReference type="Proteomes" id="UP000239197">
    <property type="component" value="Chromosome"/>
</dbReference>
<dbReference type="GO" id="GO:0004519">
    <property type="term" value="F:endonuclease activity"/>
    <property type="evidence" value="ECO:0007669"/>
    <property type="project" value="UniProtKB-KW"/>
</dbReference>
<dbReference type="EMBL" id="CP019062">
    <property type="protein sequence ID" value="AVF37413.1"/>
    <property type="molecule type" value="Genomic_DNA"/>
</dbReference>
<name>A0A2L1UWU0_9GAMM</name>
<keyword evidence="4" id="KW-1185">Reference proteome</keyword>
<gene>
    <name evidence="3" type="ORF">BV494_09320</name>
</gene>
<dbReference type="Pfam" id="PF13391">
    <property type="entry name" value="HNH_2"/>
    <property type="match status" value="1"/>
</dbReference>
<dbReference type="InterPro" id="IPR003615">
    <property type="entry name" value="HNH_nuc"/>
</dbReference>
<reference evidence="4" key="1">
    <citation type="submission" date="2017-01" db="EMBL/GenBank/DDBJ databases">
        <title>Genome sequence of Rouxiella sp. ERMR1:05.</title>
        <authorList>
            <person name="Kumar R."/>
            <person name="Singh D."/>
            <person name="Kumar S."/>
        </authorList>
    </citation>
    <scope>NUCLEOTIDE SEQUENCE [LARGE SCALE GENOMIC DNA]</scope>
    <source>
        <strain evidence="4">ERMR1:05</strain>
    </source>
</reference>
<evidence type="ECO:0000259" key="2">
    <source>
        <dbReference type="Pfam" id="PF26345"/>
    </source>
</evidence>
<evidence type="ECO:0000313" key="3">
    <source>
        <dbReference type="EMBL" id="AVF37413.1"/>
    </source>
</evidence>
<keyword evidence="3" id="KW-0378">Hydrolase</keyword>
<dbReference type="KEGG" id="rox:BV494_09320"/>
<organism evidence="3 4">
    <name type="scientific">Rahnella sikkimica</name>
    <dbReference type="NCBI Taxonomy" id="1805933"/>
    <lineage>
        <taxon>Bacteria</taxon>
        <taxon>Pseudomonadati</taxon>
        <taxon>Pseudomonadota</taxon>
        <taxon>Gammaproteobacteria</taxon>
        <taxon>Enterobacterales</taxon>
        <taxon>Yersiniaceae</taxon>
        <taxon>Rahnella</taxon>
    </lineage>
</organism>
<keyword evidence="3" id="KW-0255">Endonuclease</keyword>
<evidence type="ECO:0000313" key="4">
    <source>
        <dbReference type="Proteomes" id="UP000239197"/>
    </source>
</evidence>